<dbReference type="RefSeq" id="XP_002426317.1">
    <property type="nucleotide sequence ID" value="XM_002426272.1"/>
</dbReference>
<reference evidence="2" key="1">
    <citation type="submission" date="2007-04" db="EMBL/GenBank/DDBJ databases">
        <title>Annotation of Pediculus humanus corporis strain USDA.</title>
        <authorList>
            <person name="Kirkness E."/>
            <person name="Hannick L."/>
            <person name="Hass B."/>
            <person name="Bruggner R."/>
            <person name="Lawson D."/>
            <person name="Bidwell S."/>
            <person name="Joardar V."/>
            <person name="Caler E."/>
            <person name="Walenz B."/>
            <person name="Inman J."/>
            <person name="Schobel S."/>
            <person name="Galinsky K."/>
            <person name="Amedeo P."/>
            <person name="Strausberg R."/>
        </authorList>
    </citation>
    <scope>NUCLEOTIDE SEQUENCE</scope>
    <source>
        <strain evidence="2">USDA</strain>
    </source>
</reference>
<reference evidence="2" key="2">
    <citation type="submission" date="2007-04" db="EMBL/GenBank/DDBJ databases">
        <title>The genome of the human body louse.</title>
        <authorList>
            <consortium name="The Human Body Louse Genome Consortium"/>
            <person name="Kirkness E."/>
            <person name="Walenz B."/>
            <person name="Hass B."/>
            <person name="Bruggner R."/>
            <person name="Strausberg R."/>
        </authorList>
    </citation>
    <scope>NUCLEOTIDE SEQUENCE</scope>
    <source>
        <strain evidence="2">USDA</strain>
    </source>
</reference>
<protein>
    <recommendedName>
        <fullName evidence="1">C-type lectin domain-containing protein</fullName>
    </recommendedName>
</protein>
<dbReference type="InterPro" id="IPR016186">
    <property type="entry name" value="C-type_lectin-like/link_sf"/>
</dbReference>
<gene>
    <name evidence="3" type="primary">8238764</name>
    <name evidence="2" type="ORF">Phum_PHUM248020</name>
</gene>
<dbReference type="eggNOG" id="KOG4297">
    <property type="taxonomic scope" value="Eukaryota"/>
</dbReference>
<reference evidence="3" key="3">
    <citation type="submission" date="2020-05" db="UniProtKB">
        <authorList>
            <consortium name="EnsemblMetazoa"/>
        </authorList>
    </citation>
    <scope>IDENTIFICATION</scope>
    <source>
        <strain evidence="3">USDA</strain>
    </source>
</reference>
<dbReference type="AlphaFoldDB" id="E0VJM3"/>
<evidence type="ECO:0000313" key="3">
    <source>
        <dbReference type="EnsemblMetazoa" id="PHUM248020-PA"/>
    </source>
</evidence>
<evidence type="ECO:0000259" key="1">
    <source>
        <dbReference type="PROSITE" id="PS50041"/>
    </source>
</evidence>
<dbReference type="Gene3D" id="3.10.100.10">
    <property type="entry name" value="Mannose-Binding Protein A, subunit A"/>
    <property type="match status" value="1"/>
</dbReference>
<dbReference type="InterPro" id="IPR050801">
    <property type="entry name" value="Ca-Dep_Lectins_ImmuneDev"/>
</dbReference>
<dbReference type="SUPFAM" id="SSF56436">
    <property type="entry name" value="C-type lectin-like"/>
    <property type="match status" value="1"/>
</dbReference>
<name>E0VJM3_PEDHC</name>
<keyword evidence="4" id="KW-1185">Reference proteome</keyword>
<dbReference type="PANTHER" id="PTHR22801:SF63">
    <property type="entry name" value="C-TYPE LECTIN DOMAIN-CONTAINING PROTEIN"/>
    <property type="match status" value="1"/>
</dbReference>
<dbReference type="InParanoid" id="E0VJM3"/>
<dbReference type="SMART" id="SM00034">
    <property type="entry name" value="CLECT"/>
    <property type="match status" value="1"/>
</dbReference>
<accession>E0VJM3</accession>
<dbReference type="OrthoDB" id="8066719at2759"/>
<sequence>MKNSKPKFHLVAPCSISGMNILARTNATSVKRCSVFANLKQGLAFSFQRPGNQINSTENCLVYDCPESEILQSIKRKKNINYYSLYADPLPFEDTICLVGVGIFKIHENKTNYTEAKRICKEESGELTSVLSSKRTKGLSKMLNYLKLGKLAYVGLDDIEQEGKFKTISGQLATCYEYRAWDLGEPKNRRKEYDCVALNKNNNWQVMDCSRKLPFICEILPKGPFPIQDEKVKDSCLIDLSNRKLIKKISDNKEFYKKSLFFYWISNYFTIH</sequence>
<dbReference type="InterPro" id="IPR001304">
    <property type="entry name" value="C-type_lectin-like"/>
</dbReference>
<dbReference type="CDD" id="cd00037">
    <property type="entry name" value="CLECT"/>
    <property type="match status" value="1"/>
</dbReference>
<dbReference type="OMA" id="FLYRAWH"/>
<dbReference type="Proteomes" id="UP000009046">
    <property type="component" value="Unassembled WGS sequence"/>
</dbReference>
<dbReference type="CTD" id="8238764"/>
<dbReference type="KEGG" id="phu:Phum_PHUM248020"/>
<dbReference type="InterPro" id="IPR016187">
    <property type="entry name" value="CTDL_fold"/>
</dbReference>
<dbReference type="PROSITE" id="PS50041">
    <property type="entry name" value="C_TYPE_LECTIN_2"/>
    <property type="match status" value="1"/>
</dbReference>
<dbReference type="HOGENOM" id="CLU_075159_0_0_1"/>
<dbReference type="EnsemblMetazoa" id="PHUM248020-RA">
    <property type="protein sequence ID" value="PHUM248020-PA"/>
    <property type="gene ID" value="PHUM248020"/>
</dbReference>
<organism>
    <name type="scientific">Pediculus humanus subsp. corporis</name>
    <name type="common">Body louse</name>
    <dbReference type="NCBI Taxonomy" id="121224"/>
    <lineage>
        <taxon>Eukaryota</taxon>
        <taxon>Metazoa</taxon>
        <taxon>Ecdysozoa</taxon>
        <taxon>Arthropoda</taxon>
        <taxon>Hexapoda</taxon>
        <taxon>Insecta</taxon>
        <taxon>Pterygota</taxon>
        <taxon>Neoptera</taxon>
        <taxon>Paraneoptera</taxon>
        <taxon>Psocodea</taxon>
        <taxon>Troctomorpha</taxon>
        <taxon>Phthiraptera</taxon>
        <taxon>Anoplura</taxon>
        <taxon>Pediculidae</taxon>
        <taxon>Pediculus</taxon>
    </lineage>
</organism>
<dbReference type="GeneID" id="8238764"/>
<dbReference type="VEuPathDB" id="VectorBase:PHUM248020"/>
<dbReference type="EMBL" id="AAZO01002875">
    <property type="status" value="NOT_ANNOTATED_CDS"/>
    <property type="molecule type" value="Genomic_DNA"/>
</dbReference>
<proteinExistence type="predicted"/>
<evidence type="ECO:0000313" key="4">
    <source>
        <dbReference type="Proteomes" id="UP000009046"/>
    </source>
</evidence>
<evidence type="ECO:0000313" key="2">
    <source>
        <dbReference type="EMBL" id="EEB13579.1"/>
    </source>
</evidence>
<dbReference type="PANTHER" id="PTHR22801">
    <property type="entry name" value="LITHOSTATHINE"/>
    <property type="match status" value="1"/>
</dbReference>
<feature type="domain" description="C-type lectin" evidence="1">
    <location>
        <begin position="104"/>
        <end position="218"/>
    </location>
</feature>
<dbReference type="EMBL" id="DS235226">
    <property type="protein sequence ID" value="EEB13579.1"/>
    <property type="molecule type" value="Genomic_DNA"/>
</dbReference>
<dbReference type="Pfam" id="PF00059">
    <property type="entry name" value="Lectin_C"/>
    <property type="match status" value="1"/>
</dbReference>